<keyword evidence="2" id="KW-1185">Reference proteome</keyword>
<gene>
    <name evidence="1" type="ORF">ADUPG1_000498</name>
</gene>
<comment type="caution">
    <text evidence="1">The sequence shown here is derived from an EMBL/GenBank/DDBJ whole genome shotgun (WGS) entry which is preliminary data.</text>
</comment>
<sequence>MIISVYMLDSVTKHLVRTSLTRQIEVHGRDSLERAKIFLRCFHCRIGLGQRQSYKHSELWNVNALCCSCSNFEDDPRIRVICAHTSTSPRVEHVGFLLVSEQVMILCDTDTAEALSQANVLEIYSDYNEVVRASHSQKGQCGALIPSAAGILCDKSSCVDSSTPPSEGNIPEGYEDYGFGYDYGDVAIGSVFIPDYASDIMTSELSDEHQELIQLVDKSSLEHPISVLTRMIGTMSHLGCEIFRDALLKRMTHATYQRYRLGMKADRKHLGLSTVELPSLQLLRLIRRDVIQSHRLCSFASSSGSVVEFYWMTPLSSLHYLLFCHLNEFVHFTPLESPPTSSTLDGHPCCFGKYHRALKTYCGSNLTEKRVFDDVIREEWASFRADKPEMSCDDYLTWCTSKGITPVFFVGIILYMDGVQIDGRGGTALCVRFTLCNFASTYRSKDAAWVECTVLEERSKEPSMAVLSEFLDDLDHLHKGIILKMNG</sequence>
<reference evidence="1" key="1">
    <citation type="submission" date="2022-03" db="EMBL/GenBank/DDBJ databases">
        <title>Draft genome sequence of Aduncisulcus paluster, a free-living microaerophilic Fornicata.</title>
        <authorList>
            <person name="Yuyama I."/>
            <person name="Kume K."/>
            <person name="Tamura T."/>
            <person name="Inagaki Y."/>
            <person name="Hashimoto T."/>
        </authorList>
    </citation>
    <scope>NUCLEOTIDE SEQUENCE</scope>
    <source>
        <strain evidence="1">NY0171</strain>
    </source>
</reference>
<dbReference type="EMBL" id="BQXS01000182">
    <property type="protein sequence ID" value="GKT28199.1"/>
    <property type="molecule type" value="Genomic_DNA"/>
</dbReference>
<protein>
    <submittedName>
        <fullName evidence="1">Uncharacterized protein</fullName>
    </submittedName>
</protein>
<evidence type="ECO:0000313" key="1">
    <source>
        <dbReference type="EMBL" id="GKT28199.1"/>
    </source>
</evidence>
<proteinExistence type="predicted"/>
<organism evidence="1 2">
    <name type="scientific">Aduncisulcus paluster</name>
    <dbReference type="NCBI Taxonomy" id="2918883"/>
    <lineage>
        <taxon>Eukaryota</taxon>
        <taxon>Metamonada</taxon>
        <taxon>Carpediemonas-like organisms</taxon>
        <taxon>Aduncisulcus</taxon>
    </lineage>
</organism>
<accession>A0ABQ5K6J6</accession>
<feature type="non-terminal residue" evidence="1">
    <location>
        <position position="487"/>
    </location>
</feature>
<name>A0ABQ5K6J6_9EUKA</name>
<dbReference type="Proteomes" id="UP001057375">
    <property type="component" value="Unassembled WGS sequence"/>
</dbReference>
<evidence type="ECO:0000313" key="2">
    <source>
        <dbReference type="Proteomes" id="UP001057375"/>
    </source>
</evidence>